<evidence type="ECO:0000313" key="3">
    <source>
        <dbReference type="EMBL" id="MCF3940619.1"/>
    </source>
</evidence>
<dbReference type="EMBL" id="JAKGCU010000023">
    <property type="protein sequence ID" value="MCF3940619.1"/>
    <property type="molecule type" value="Genomic_DNA"/>
</dbReference>
<reference evidence="3" key="1">
    <citation type="submission" date="2022-01" db="EMBL/GenBank/DDBJ databases">
        <title>Gordonia xiamenensis sp. nov., isolated from surface seawater in Xiamen.</title>
        <authorList>
            <person name="He Y.F."/>
        </authorList>
    </citation>
    <scope>NUCLEOTIDE SEQUENCE</scope>
    <source>
        <strain evidence="3">GW1C4-4</strain>
    </source>
</reference>
<dbReference type="RefSeq" id="WP_235725356.1">
    <property type="nucleotide sequence ID" value="NZ_JAKGCU010000023.1"/>
</dbReference>
<name>A0ABS9DQW7_9ACTN</name>
<dbReference type="Pfam" id="PF09722">
    <property type="entry name" value="Xre_MbcA_ParS_C"/>
    <property type="match status" value="1"/>
</dbReference>
<feature type="domain" description="Antitoxin Xre/MbcA/ParS-like toxin-binding" evidence="2">
    <location>
        <begin position="80"/>
        <end position="127"/>
    </location>
</feature>
<dbReference type="InterPro" id="IPR024467">
    <property type="entry name" value="Xre/MbcA/ParS-like_toxin-bd"/>
</dbReference>
<organism evidence="3 4">
    <name type="scientific">Gordonia tangerina</name>
    <dbReference type="NCBI Taxonomy" id="2911060"/>
    <lineage>
        <taxon>Bacteria</taxon>
        <taxon>Bacillati</taxon>
        <taxon>Actinomycetota</taxon>
        <taxon>Actinomycetes</taxon>
        <taxon>Mycobacteriales</taxon>
        <taxon>Gordoniaceae</taxon>
        <taxon>Gordonia</taxon>
    </lineage>
</organism>
<proteinExistence type="predicted"/>
<comment type="caution">
    <text evidence="3">The sequence shown here is derived from an EMBL/GenBank/DDBJ whole genome shotgun (WGS) entry which is preliminary data.</text>
</comment>
<feature type="compositionally biased region" description="Basic and acidic residues" evidence="1">
    <location>
        <begin position="1"/>
        <end position="19"/>
    </location>
</feature>
<dbReference type="Proteomes" id="UP001108089">
    <property type="component" value="Unassembled WGS sequence"/>
</dbReference>
<feature type="region of interest" description="Disordered" evidence="1">
    <location>
        <begin position="1"/>
        <end position="23"/>
    </location>
</feature>
<evidence type="ECO:0000256" key="1">
    <source>
        <dbReference type="SAM" id="MobiDB-lite"/>
    </source>
</evidence>
<accession>A0ABS9DQW7</accession>
<gene>
    <name evidence="3" type="ORF">L1892_19810</name>
</gene>
<protein>
    <submittedName>
        <fullName evidence="3">MbcA/ParS/Xre antitoxin family protein</fullName>
    </submittedName>
</protein>
<sequence>MTSARVRDMPRSRRPRGVDPADPLAPARVSYLADSFGKARLAELIGVSRSQPTRWISGEEYPGPIAGPLLIDLEHIFARARLIWGQRAAQTWLISQNVHLGGARPIDALRLSGAAAVLTALDAEAWGGAA</sequence>
<keyword evidence="4" id="KW-1185">Reference proteome</keyword>
<evidence type="ECO:0000313" key="4">
    <source>
        <dbReference type="Proteomes" id="UP001108089"/>
    </source>
</evidence>
<evidence type="ECO:0000259" key="2">
    <source>
        <dbReference type="Pfam" id="PF09722"/>
    </source>
</evidence>